<reference evidence="1" key="1">
    <citation type="submission" date="2021-01" db="EMBL/GenBank/DDBJ databases">
        <authorList>
            <consortium name="Genoscope - CEA"/>
            <person name="William W."/>
        </authorList>
    </citation>
    <scope>NUCLEOTIDE SEQUENCE</scope>
</reference>
<dbReference type="Proteomes" id="UP000689195">
    <property type="component" value="Unassembled WGS sequence"/>
</dbReference>
<dbReference type="AlphaFoldDB" id="A0A8S1YJC5"/>
<name>A0A8S1YJC5_9CILI</name>
<evidence type="ECO:0000313" key="1">
    <source>
        <dbReference type="EMBL" id="CAD8214010.1"/>
    </source>
</evidence>
<keyword evidence="2" id="KW-1185">Reference proteome</keyword>
<organism evidence="1 2">
    <name type="scientific">Paramecium pentaurelia</name>
    <dbReference type="NCBI Taxonomy" id="43138"/>
    <lineage>
        <taxon>Eukaryota</taxon>
        <taxon>Sar</taxon>
        <taxon>Alveolata</taxon>
        <taxon>Ciliophora</taxon>
        <taxon>Intramacronucleata</taxon>
        <taxon>Oligohymenophorea</taxon>
        <taxon>Peniculida</taxon>
        <taxon>Parameciidae</taxon>
        <taxon>Paramecium</taxon>
    </lineage>
</organism>
<dbReference type="EMBL" id="CAJJDO010000193">
    <property type="protein sequence ID" value="CAD8214010.1"/>
    <property type="molecule type" value="Genomic_DNA"/>
</dbReference>
<sequence length="114" mass="13741">MIKEGLSYYIQCEKCKQKFHLNKKEIIYLFPHLSVFIKREQQTNANIVENQSKKNNNENVRNVNSYFSFLMNLDKLNAKTVILYIVNVVSNNINYFLKILQMQINQILFYFLFF</sequence>
<accession>A0A8S1YJC5</accession>
<proteinExistence type="predicted"/>
<evidence type="ECO:0000313" key="2">
    <source>
        <dbReference type="Proteomes" id="UP000689195"/>
    </source>
</evidence>
<gene>
    <name evidence="1" type="ORF">PPENT_87.1.T1930013</name>
</gene>
<comment type="caution">
    <text evidence="1">The sequence shown here is derived from an EMBL/GenBank/DDBJ whole genome shotgun (WGS) entry which is preliminary data.</text>
</comment>
<protein>
    <submittedName>
        <fullName evidence="1">Uncharacterized protein</fullName>
    </submittedName>
</protein>